<accession>A0A9N7U3E3</accession>
<evidence type="ECO:0000256" key="1">
    <source>
        <dbReference type="SAM" id="MobiDB-lite"/>
    </source>
</evidence>
<reference evidence="2" key="1">
    <citation type="submission" date="2020-03" db="EMBL/GenBank/DDBJ databases">
        <authorList>
            <person name="Weist P."/>
        </authorList>
    </citation>
    <scope>NUCLEOTIDE SEQUENCE</scope>
</reference>
<gene>
    <name evidence="2" type="ORF">PLEPLA_LOCUS11931</name>
</gene>
<evidence type="ECO:0000313" key="3">
    <source>
        <dbReference type="Proteomes" id="UP001153269"/>
    </source>
</evidence>
<dbReference type="Proteomes" id="UP001153269">
    <property type="component" value="Unassembled WGS sequence"/>
</dbReference>
<sequence>MCAKPPDCSVSLSLFPRRCQPSGKSPIERLTVQRDALGQGSCRCELQVGLSSTSLLASATHVSHGMRWHQIIKEHAAKEEECCPPGRRAGTLNRSSAARNKEQKSSSMCFVAEVVAVREEMREEGENPLCAVFKLSRRRSEEHLPNPCTLALQGGK</sequence>
<comment type="caution">
    <text evidence="2">The sequence shown here is derived from an EMBL/GenBank/DDBJ whole genome shotgun (WGS) entry which is preliminary data.</text>
</comment>
<keyword evidence="3" id="KW-1185">Reference proteome</keyword>
<dbReference type="AlphaFoldDB" id="A0A9N7U3E3"/>
<name>A0A9N7U3E3_PLEPL</name>
<proteinExistence type="predicted"/>
<dbReference type="EMBL" id="CADEAL010000699">
    <property type="protein sequence ID" value="CAB1424010.1"/>
    <property type="molecule type" value="Genomic_DNA"/>
</dbReference>
<feature type="region of interest" description="Disordered" evidence="1">
    <location>
        <begin position="83"/>
        <end position="103"/>
    </location>
</feature>
<evidence type="ECO:0000313" key="2">
    <source>
        <dbReference type="EMBL" id="CAB1424010.1"/>
    </source>
</evidence>
<protein>
    <submittedName>
        <fullName evidence="2">Uncharacterized protein</fullName>
    </submittedName>
</protein>
<organism evidence="2 3">
    <name type="scientific">Pleuronectes platessa</name>
    <name type="common">European plaice</name>
    <dbReference type="NCBI Taxonomy" id="8262"/>
    <lineage>
        <taxon>Eukaryota</taxon>
        <taxon>Metazoa</taxon>
        <taxon>Chordata</taxon>
        <taxon>Craniata</taxon>
        <taxon>Vertebrata</taxon>
        <taxon>Euteleostomi</taxon>
        <taxon>Actinopterygii</taxon>
        <taxon>Neopterygii</taxon>
        <taxon>Teleostei</taxon>
        <taxon>Neoteleostei</taxon>
        <taxon>Acanthomorphata</taxon>
        <taxon>Carangaria</taxon>
        <taxon>Pleuronectiformes</taxon>
        <taxon>Pleuronectoidei</taxon>
        <taxon>Pleuronectidae</taxon>
        <taxon>Pleuronectes</taxon>
    </lineage>
</organism>